<dbReference type="GO" id="GO:0008168">
    <property type="term" value="F:methyltransferase activity"/>
    <property type="evidence" value="ECO:0007669"/>
    <property type="project" value="UniProtKB-KW"/>
</dbReference>
<dbReference type="GO" id="GO:0032259">
    <property type="term" value="P:methylation"/>
    <property type="evidence" value="ECO:0007669"/>
    <property type="project" value="UniProtKB-KW"/>
</dbReference>
<dbReference type="InterPro" id="IPR023467">
    <property type="entry name" value="MeTrfase_MtrH/MtxH"/>
</dbReference>
<dbReference type="EMBL" id="LYVF01000118">
    <property type="protein sequence ID" value="OAT82970.1"/>
    <property type="molecule type" value="Genomic_DNA"/>
</dbReference>
<dbReference type="GO" id="GO:0006730">
    <property type="term" value="P:one-carbon metabolic process"/>
    <property type="evidence" value="ECO:0007669"/>
    <property type="project" value="InterPro"/>
</dbReference>
<organism evidence="4 5">
    <name type="scientific">Desulfotomaculum copahuensis</name>
    <dbReference type="NCBI Taxonomy" id="1838280"/>
    <lineage>
        <taxon>Bacteria</taxon>
        <taxon>Bacillati</taxon>
        <taxon>Bacillota</taxon>
        <taxon>Clostridia</taxon>
        <taxon>Eubacteriales</taxon>
        <taxon>Desulfotomaculaceae</taxon>
        <taxon>Desulfotomaculum</taxon>
    </lineage>
</organism>
<keyword evidence="5" id="KW-1185">Reference proteome</keyword>
<dbReference type="Proteomes" id="UP000078532">
    <property type="component" value="Unassembled WGS sequence"/>
</dbReference>
<dbReference type="AlphaFoldDB" id="A0A1B7LFN0"/>
<name>A0A1B7LFN0_9FIRM</name>
<comment type="caution">
    <text evidence="4">The sequence shown here is derived from an EMBL/GenBank/DDBJ whole genome shotgun (WGS) entry which is preliminary data.</text>
</comment>
<dbReference type="Pfam" id="PF02007">
    <property type="entry name" value="MtrH"/>
    <property type="match status" value="1"/>
</dbReference>
<keyword evidence="3 4" id="KW-0808">Transferase</keyword>
<comment type="similarity">
    <text evidence="1">Belongs to the MtrH family.</text>
</comment>
<evidence type="ECO:0000313" key="4">
    <source>
        <dbReference type="EMBL" id="OAT82970.1"/>
    </source>
</evidence>
<dbReference type="SUPFAM" id="SSF51717">
    <property type="entry name" value="Dihydropteroate synthetase-like"/>
    <property type="match status" value="1"/>
</dbReference>
<dbReference type="NCBIfam" id="NF002142">
    <property type="entry name" value="PRK00979.1-1"/>
    <property type="match status" value="1"/>
</dbReference>
<keyword evidence="2 4" id="KW-0489">Methyltransferase</keyword>
<evidence type="ECO:0000256" key="1">
    <source>
        <dbReference type="ARBA" id="ARBA00006230"/>
    </source>
</evidence>
<dbReference type="InterPro" id="IPR011005">
    <property type="entry name" value="Dihydropteroate_synth-like_sf"/>
</dbReference>
<dbReference type="STRING" id="1838280.A6M21_08425"/>
<dbReference type="RefSeq" id="WP_066667571.1">
    <property type="nucleotide sequence ID" value="NZ_LYVF01000118.1"/>
</dbReference>
<proteinExistence type="inferred from homology"/>
<accession>A0A1B7LFN0</accession>
<evidence type="ECO:0000313" key="5">
    <source>
        <dbReference type="Proteomes" id="UP000078532"/>
    </source>
</evidence>
<gene>
    <name evidence="4" type="ORF">A6M21_08425</name>
</gene>
<evidence type="ECO:0000256" key="3">
    <source>
        <dbReference type="ARBA" id="ARBA00022679"/>
    </source>
</evidence>
<sequence length="312" mass="34504">MFKLNRTQRVCQIGSMKIGGQPGENPPLLISSMFHNGDKNLESRKERKFNRDKAKDYVLKMEELSAQSGVPALVALVATSLDEMKAYIDFFLSISDQPFGIDMWVEKTRLEVAEHIAELGIQDRVLYNSITPWDKDIPGQVARLKELGIKHIVVQAYNPEDPSPRGRVGGVQKMFETIKEDDFESVLIDAAVMNLPSTAFSCVASRLVKEEFGWPTGVASSNGTYMWKEAKEMWGSDGFNAMNAAGQAIASLLWADLLFSGPIVNIPKIMPAIATASLILTTLAYDETGSLPAGENHPIRKFFGDFVKQLGQ</sequence>
<evidence type="ECO:0000256" key="2">
    <source>
        <dbReference type="ARBA" id="ARBA00022603"/>
    </source>
</evidence>
<protein>
    <submittedName>
        <fullName evidence="4">Tetrahydromethanopterin S-methyltransferase</fullName>
    </submittedName>
</protein>
<reference evidence="4 5" key="1">
    <citation type="submission" date="2016-04" db="EMBL/GenBank/DDBJ databases">
        <authorList>
            <person name="Evans L.H."/>
            <person name="Alamgir A."/>
            <person name="Owens N."/>
            <person name="Weber N.D."/>
            <person name="Virtaneva K."/>
            <person name="Barbian K."/>
            <person name="Babar A."/>
            <person name="Rosenke K."/>
        </authorList>
    </citation>
    <scope>NUCLEOTIDE SEQUENCE [LARGE SCALE GENOMIC DNA]</scope>
    <source>
        <strain evidence="4 5">LMa1</strain>
    </source>
</reference>
<dbReference type="OrthoDB" id="9553326at2"/>